<dbReference type="OrthoDB" id="2348921at2759"/>
<feature type="compositionally biased region" description="Low complexity" evidence="1">
    <location>
        <begin position="38"/>
        <end position="61"/>
    </location>
</feature>
<keyword evidence="3" id="KW-1185">Reference proteome</keyword>
<name>A0A9P6SW92_9FUNG</name>
<evidence type="ECO:0000313" key="2">
    <source>
        <dbReference type="EMBL" id="KAG0008107.1"/>
    </source>
</evidence>
<sequence length="649" mass="73396">MDNKRSSIISRFHPLRNKNRISTGTDSLPAPTKPLICSPLSPVSPVSSMPSPLSPQKLSPPDCSPPTKAPVNPLDIPEILYRIGQFITLWKYSEQGYTPQFVPETLVRCTNVSRHWHNVMTPIIWYFYDDTLMSSIPREVVHRNAHFIKVLNHRHLYGGVGYKCRNLVQLSTSPWVVGAEDLIKQNTRLEKFSWHTHTYFLTIRQPIYDALAGVRAGFNNSNTSGLSILRILEFEGSQLDPRQLFPLLENHLPGLQILILHNVTFVSEESIRADTTSELSKITWNPQAQFTQIREVRIGKGISRGRRPLIDILTHCPRLERLVIEGLDESWISANNIHHKKSTDLFGLLINNLEQSCPNLKSIVYSPHRIGGQTQLLDDAKYTQLIRCMDPSTRDHSKVVGDSSRNGGIKGSNNVKWGGDRSKSRDTSRNYIIGEEENKDYAVPSFTADMSCLDTNSALALCNMSMTMESIALRLHSCRSETTARANMLNAHQILTSCRALKHFTLEHEALLAPWEMVTPVSIALLLYDNPWVCTRLETLVIDGVKRPSDFGMDKELANQASRLGGTKFNRFGCLLLRMQDLLLLAGLGSAEKAPQISAVINMGYREALLKDIDLLQEKLFHQLARLKNMRQLTWNGDTFRDFSKLAYF</sequence>
<accession>A0A9P6SW92</accession>
<comment type="caution">
    <text evidence="2">The sequence shown here is derived from an EMBL/GenBank/DDBJ whole genome shotgun (WGS) entry which is preliminary data.</text>
</comment>
<feature type="region of interest" description="Disordered" evidence="1">
    <location>
        <begin position="1"/>
        <end position="70"/>
    </location>
</feature>
<gene>
    <name evidence="2" type="ORF">BGZ80_003841</name>
</gene>
<organism evidence="2 3">
    <name type="scientific">Entomortierella chlamydospora</name>
    <dbReference type="NCBI Taxonomy" id="101097"/>
    <lineage>
        <taxon>Eukaryota</taxon>
        <taxon>Fungi</taxon>
        <taxon>Fungi incertae sedis</taxon>
        <taxon>Mucoromycota</taxon>
        <taxon>Mortierellomycotina</taxon>
        <taxon>Mortierellomycetes</taxon>
        <taxon>Mortierellales</taxon>
        <taxon>Mortierellaceae</taxon>
        <taxon>Entomortierella</taxon>
    </lineage>
</organism>
<evidence type="ECO:0000256" key="1">
    <source>
        <dbReference type="SAM" id="MobiDB-lite"/>
    </source>
</evidence>
<evidence type="ECO:0000313" key="3">
    <source>
        <dbReference type="Proteomes" id="UP000703661"/>
    </source>
</evidence>
<dbReference type="Gene3D" id="3.80.10.10">
    <property type="entry name" value="Ribonuclease Inhibitor"/>
    <property type="match status" value="1"/>
</dbReference>
<reference evidence="2" key="1">
    <citation type="journal article" date="2020" name="Fungal Divers.">
        <title>Resolving the Mortierellaceae phylogeny through synthesis of multi-gene phylogenetics and phylogenomics.</title>
        <authorList>
            <person name="Vandepol N."/>
            <person name="Liber J."/>
            <person name="Desiro A."/>
            <person name="Na H."/>
            <person name="Kennedy M."/>
            <person name="Barry K."/>
            <person name="Grigoriev I.V."/>
            <person name="Miller A.N."/>
            <person name="O'Donnell K."/>
            <person name="Stajich J.E."/>
            <person name="Bonito G."/>
        </authorList>
    </citation>
    <scope>NUCLEOTIDE SEQUENCE</scope>
    <source>
        <strain evidence="2">NRRL 2769</strain>
    </source>
</reference>
<dbReference type="InterPro" id="IPR032675">
    <property type="entry name" value="LRR_dom_sf"/>
</dbReference>
<dbReference type="EMBL" id="JAAAID010002039">
    <property type="protein sequence ID" value="KAG0008107.1"/>
    <property type="molecule type" value="Genomic_DNA"/>
</dbReference>
<proteinExistence type="predicted"/>
<dbReference type="Proteomes" id="UP000703661">
    <property type="component" value="Unassembled WGS sequence"/>
</dbReference>
<evidence type="ECO:0008006" key="4">
    <source>
        <dbReference type="Google" id="ProtNLM"/>
    </source>
</evidence>
<dbReference type="AlphaFoldDB" id="A0A9P6SW92"/>
<protein>
    <recommendedName>
        <fullName evidence="4">F-box domain-containing protein</fullName>
    </recommendedName>
</protein>